<dbReference type="OrthoDB" id="2052373at2"/>
<reference evidence="4" key="1">
    <citation type="submission" date="2015-05" db="EMBL/GenBank/DDBJ databases">
        <authorList>
            <consortium name="Pathogen Informatics"/>
        </authorList>
    </citation>
    <scope>NUCLEOTIDE SEQUENCE [LARGE SCALE GENOMIC DNA]</scope>
    <source>
        <strain evidence="3 5">2789STDY5608863</strain>
        <strain evidence="4">M72</strain>
    </source>
</reference>
<sequence>MKTILLMDIVIVFVGIYLAVSAAKMKKSGQISDLVVPKEEIKKCKDPEAYIRGITPWLYGFAAVAVVVGAIGILCDTKVITLGRIWTYVELGAFLAALFAFVSGMRKIKDKFFP</sequence>
<organism evidence="2 4">
    <name type="scientific">Roseburia faecis</name>
    <dbReference type="NCBI Taxonomy" id="301302"/>
    <lineage>
        <taxon>Bacteria</taxon>
        <taxon>Bacillati</taxon>
        <taxon>Bacillota</taxon>
        <taxon>Clostridia</taxon>
        <taxon>Lachnospirales</taxon>
        <taxon>Lachnospiraceae</taxon>
        <taxon>Roseburia</taxon>
    </lineage>
</organism>
<feature type="transmembrane region" description="Helical" evidence="1">
    <location>
        <begin position="49"/>
        <end position="73"/>
    </location>
</feature>
<keyword evidence="1" id="KW-0812">Transmembrane</keyword>
<evidence type="ECO:0000313" key="5">
    <source>
        <dbReference type="Proteomes" id="UP000095495"/>
    </source>
</evidence>
<dbReference type="STRING" id="301302.ERS852420_00661"/>
<dbReference type="GeneID" id="99746119"/>
<evidence type="ECO:0000313" key="4">
    <source>
        <dbReference type="Proteomes" id="UP000049979"/>
    </source>
</evidence>
<dbReference type="Proteomes" id="UP000049979">
    <property type="component" value="Unassembled WGS sequence"/>
</dbReference>
<dbReference type="AlphaFoldDB" id="A0A0M6WP26"/>
<gene>
    <name evidence="3" type="ORF">ERS852420_00661</name>
    <name evidence="2" type="ORF">M72_05211</name>
</gene>
<feature type="transmembrane region" description="Helical" evidence="1">
    <location>
        <begin position="85"/>
        <end position="105"/>
    </location>
</feature>
<dbReference type="EMBL" id="CYXV01000002">
    <property type="protein sequence ID" value="CUM78423.1"/>
    <property type="molecule type" value="Genomic_DNA"/>
</dbReference>
<evidence type="ECO:0000256" key="1">
    <source>
        <dbReference type="SAM" id="Phobius"/>
    </source>
</evidence>
<protein>
    <submittedName>
        <fullName evidence="2">Uncharacterized protein</fullName>
    </submittedName>
</protein>
<name>A0A0M6WP26_9FIRM</name>
<dbReference type="RefSeq" id="WP_022047087.1">
    <property type="nucleotide sequence ID" value="NZ_CP173697.1"/>
</dbReference>
<reference evidence="2" key="2">
    <citation type="submission" date="2015-05" db="EMBL/GenBank/DDBJ databases">
        <authorList>
            <person name="Wang D.B."/>
            <person name="Wang M."/>
        </authorList>
    </citation>
    <scope>NUCLEOTIDE SEQUENCE [LARGE SCALE GENOMIC DNA]</scope>
    <source>
        <strain evidence="2">M72</strain>
    </source>
</reference>
<keyword evidence="1" id="KW-0472">Membrane</keyword>
<evidence type="ECO:0000313" key="2">
    <source>
        <dbReference type="EMBL" id="CRL37900.1"/>
    </source>
</evidence>
<proteinExistence type="predicted"/>
<keyword evidence="4" id="KW-1185">Reference proteome</keyword>
<dbReference type="EMBL" id="CVRR01000019">
    <property type="protein sequence ID" value="CRL37900.1"/>
    <property type="molecule type" value="Genomic_DNA"/>
</dbReference>
<feature type="transmembrane region" description="Helical" evidence="1">
    <location>
        <begin position="6"/>
        <end position="23"/>
    </location>
</feature>
<dbReference type="Proteomes" id="UP000095495">
    <property type="component" value="Unassembled WGS sequence"/>
</dbReference>
<evidence type="ECO:0000313" key="3">
    <source>
        <dbReference type="EMBL" id="CUM78423.1"/>
    </source>
</evidence>
<keyword evidence="1" id="KW-1133">Transmembrane helix</keyword>
<accession>A0A0M6WP26</accession>